<name>A0A0C3DD30_OIDMZ</name>
<feature type="non-terminal residue" evidence="1">
    <location>
        <position position="216"/>
    </location>
</feature>
<dbReference type="OrthoDB" id="4424523at2759"/>
<protein>
    <submittedName>
        <fullName evidence="1">Uncharacterized protein</fullName>
    </submittedName>
</protein>
<dbReference type="InParanoid" id="A0A0C3DD30"/>
<proteinExistence type="predicted"/>
<dbReference type="Proteomes" id="UP000054321">
    <property type="component" value="Unassembled WGS sequence"/>
</dbReference>
<feature type="non-terminal residue" evidence="1">
    <location>
        <position position="1"/>
    </location>
</feature>
<gene>
    <name evidence="1" type="ORF">OIDMADRAFT_69353</name>
</gene>
<evidence type="ECO:0000313" key="2">
    <source>
        <dbReference type="Proteomes" id="UP000054321"/>
    </source>
</evidence>
<sequence length="216" mass="24974">VIFDCLKREKHDKWGWVIFRCTYDDDEGWTRFKQFIIQQSHANIAQSDTPDLVGSLVWTFVEDRATLDGASKDQLRSRFKQWANEALKIEQPQAEDHRYGIYGIPRYTYFIHVDEGALKSVVYDAPQPPEPDLDGVGYVNFVDADWKSLSELTSIVGDIGAEEDDVHEPIDGCTEENVGWMKIALHMVGADFYQVMMGNRDSWYVLYKRPPEISNW</sequence>
<keyword evidence="2" id="KW-1185">Reference proteome</keyword>
<organism evidence="1 2">
    <name type="scientific">Oidiodendron maius (strain Zn)</name>
    <dbReference type="NCBI Taxonomy" id="913774"/>
    <lineage>
        <taxon>Eukaryota</taxon>
        <taxon>Fungi</taxon>
        <taxon>Dikarya</taxon>
        <taxon>Ascomycota</taxon>
        <taxon>Pezizomycotina</taxon>
        <taxon>Leotiomycetes</taxon>
        <taxon>Leotiomycetes incertae sedis</taxon>
        <taxon>Myxotrichaceae</taxon>
        <taxon>Oidiodendron</taxon>
    </lineage>
</organism>
<dbReference type="STRING" id="913774.A0A0C3DD30"/>
<reference evidence="2" key="2">
    <citation type="submission" date="2015-01" db="EMBL/GenBank/DDBJ databases">
        <title>Evolutionary Origins and Diversification of the Mycorrhizal Mutualists.</title>
        <authorList>
            <consortium name="DOE Joint Genome Institute"/>
            <consortium name="Mycorrhizal Genomics Consortium"/>
            <person name="Kohler A."/>
            <person name="Kuo A."/>
            <person name="Nagy L.G."/>
            <person name="Floudas D."/>
            <person name="Copeland A."/>
            <person name="Barry K.W."/>
            <person name="Cichocki N."/>
            <person name="Veneault-Fourrey C."/>
            <person name="LaButti K."/>
            <person name="Lindquist E.A."/>
            <person name="Lipzen A."/>
            <person name="Lundell T."/>
            <person name="Morin E."/>
            <person name="Murat C."/>
            <person name="Riley R."/>
            <person name="Ohm R."/>
            <person name="Sun H."/>
            <person name="Tunlid A."/>
            <person name="Henrissat B."/>
            <person name="Grigoriev I.V."/>
            <person name="Hibbett D.S."/>
            <person name="Martin F."/>
        </authorList>
    </citation>
    <scope>NUCLEOTIDE SEQUENCE [LARGE SCALE GENOMIC DNA]</scope>
    <source>
        <strain evidence="2">Zn</strain>
    </source>
</reference>
<dbReference type="EMBL" id="KN832878">
    <property type="protein sequence ID" value="KIM99867.1"/>
    <property type="molecule type" value="Genomic_DNA"/>
</dbReference>
<evidence type="ECO:0000313" key="1">
    <source>
        <dbReference type="EMBL" id="KIM99867.1"/>
    </source>
</evidence>
<dbReference type="AlphaFoldDB" id="A0A0C3DD30"/>
<accession>A0A0C3DD30</accession>
<dbReference type="HOGENOM" id="CLU_072615_5_0_1"/>
<reference evidence="1 2" key="1">
    <citation type="submission" date="2014-04" db="EMBL/GenBank/DDBJ databases">
        <authorList>
            <consortium name="DOE Joint Genome Institute"/>
            <person name="Kuo A."/>
            <person name="Martino E."/>
            <person name="Perotto S."/>
            <person name="Kohler A."/>
            <person name="Nagy L.G."/>
            <person name="Floudas D."/>
            <person name="Copeland A."/>
            <person name="Barry K.W."/>
            <person name="Cichocki N."/>
            <person name="Veneault-Fourrey C."/>
            <person name="LaButti K."/>
            <person name="Lindquist E.A."/>
            <person name="Lipzen A."/>
            <person name="Lundell T."/>
            <person name="Morin E."/>
            <person name="Murat C."/>
            <person name="Sun H."/>
            <person name="Tunlid A."/>
            <person name="Henrissat B."/>
            <person name="Grigoriev I.V."/>
            <person name="Hibbett D.S."/>
            <person name="Martin F."/>
            <person name="Nordberg H.P."/>
            <person name="Cantor M.N."/>
            <person name="Hua S.X."/>
        </authorList>
    </citation>
    <scope>NUCLEOTIDE SEQUENCE [LARGE SCALE GENOMIC DNA]</scope>
    <source>
        <strain evidence="1 2">Zn</strain>
    </source>
</reference>